<dbReference type="GeneID" id="36835466"/>
<dbReference type="STRING" id="1293036.GCA_001315825_00775"/>
<proteinExistence type="predicted"/>
<sequence>MVLDFGKYPFMVSVDEVLKRENAMDLYTLLSTDGKAIREAKARIKDIIAGAEVKRFKAYTSPYLVFFAEMLILGVLDDPRITEKVIRREIQLFARDMSKEGDEELSTIARWLGLNLRLSSLKLHDKKKTITLNYSLHFLEYLRAIKGHKGNLSLTQRILSKGFVYLDKSTLLQLLSLALYRRLRDMVKPISLDQIPQTLADVIVVKGRKTPPCIRSIQDKKDRTQEEALTLAVYMANTGSSLDSISLILEKAGIENPLEITKRIYKEKIVTYSCKRMKEMGLCVAECNTKSPLQFYYGNADMTK</sequence>
<dbReference type="GO" id="GO:0003899">
    <property type="term" value="F:DNA-directed RNA polymerase activity"/>
    <property type="evidence" value="ECO:0007669"/>
    <property type="project" value="InterPro"/>
</dbReference>
<dbReference type="CDD" id="cd06560">
    <property type="entry name" value="PriL"/>
    <property type="match status" value="1"/>
</dbReference>
<gene>
    <name evidence="1" type="ORF">DFR87_08950</name>
</gene>
<evidence type="ECO:0000313" key="1">
    <source>
        <dbReference type="EMBL" id="AWR99798.1"/>
    </source>
</evidence>
<dbReference type="KEGG" id="mhk:DFR87_08950"/>
<accession>A0A2U9IUV0</accession>
<reference evidence="1" key="1">
    <citation type="submission" date="2018-05" db="EMBL/GenBank/DDBJ databases">
        <title>Complete Genome Sequences of Extremely Thermoacidophilic, Metal-Mobilizing Type-Strain Members of the Archaeal Family Sulfolobaceae: Acidianus brierleyi DSM-1651T, Acidianus sulfidivorans DSM-18786T, Metallosphaera hakonensis DSM-7519T, and Metallosphaera prunae DSM-10039T.</title>
        <authorList>
            <person name="Counts J.A."/>
            <person name="Kelly R.M."/>
        </authorList>
    </citation>
    <scope>NUCLEOTIDE SEQUENCE [LARGE SCALE GENOMIC DNA]</scope>
    <source>
        <strain evidence="1">HO1-1</strain>
    </source>
</reference>
<dbReference type="InterPro" id="IPR023642">
    <property type="entry name" value="DNA_primase_lsu_PriL"/>
</dbReference>
<dbReference type="RefSeq" id="WP_054836312.1">
    <property type="nucleotide sequence ID" value="NZ_BBBA01000003.1"/>
</dbReference>
<name>A0A2U9IUV0_9CREN</name>
<protein>
    <submittedName>
        <fullName evidence="1">DNA primase regulatory subunit PriL</fullName>
    </submittedName>
</protein>
<dbReference type="OrthoDB" id="46081at2157"/>
<organism evidence="1 2">
    <name type="scientific">Metallosphaera hakonensis JCM 8857 = DSM 7519</name>
    <dbReference type="NCBI Taxonomy" id="1293036"/>
    <lineage>
        <taxon>Archaea</taxon>
        <taxon>Thermoproteota</taxon>
        <taxon>Thermoprotei</taxon>
        <taxon>Sulfolobales</taxon>
        <taxon>Sulfolobaceae</taxon>
        <taxon>Metallosphaera</taxon>
    </lineage>
</organism>
<dbReference type="EMBL" id="CP029287">
    <property type="protein sequence ID" value="AWR99798.1"/>
    <property type="molecule type" value="Genomic_DNA"/>
</dbReference>
<dbReference type="Proteomes" id="UP000247586">
    <property type="component" value="Chromosome"/>
</dbReference>
<dbReference type="AlphaFoldDB" id="A0A2U9IUV0"/>
<dbReference type="Pfam" id="PF26466">
    <property type="entry name" value="DNA_primase_lrg_N"/>
    <property type="match status" value="1"/>
</dbReference>
<keyword evidence="2" id="KW-1185">Reference proteome</keyword>
<dbReference type="SUPFAM" id="SSF140914">
    <property type="entry name" value="PriB N-terminal domain-like"/>
    <property type="match status" value="1"/>
</dbReference>
<evidence type="ECO:0000313" key="2">
    <source>
        <dbReference type="Proteomes" id="UP000247586"/>
    </source>
</evidence>